<evidence type="ECO:0000313" key="1">
    <source>
        <dbReference type="EMBL" id="GAA5802583.1"/>
    </source>
</evidence>
<organism evidence="1 2">
    <name type="scientific">Helicostylum pulchrum</name>
    <dbReference type="NCBI Taxonomy" id="562976"/>
    <lineage>
        <taxon>Eukaryota</taxon>
        <taxon>Fungi</taxon>
        <taxon>Fungi incertae sedis</taxon>
        <taxon>Mucoromycota</taxon>
        <taxon>Mucoromycotina</taxon>
        <taxon>Mucoromycetes</taxon>
        <taxon>Mucorales</taxon>
        <taxon>Mucorineae</taxon>
        <taxon>Mucoraceae</taxon>
        <taxon>Helicostylum</taxon>
    </lineage>
</organism>
<gene>
    <name evidence="1" type="ORF">HPULCUR_008053</name>
</gene>
<name>A0ABP9Y7N8_9FUNG</name>
<proteinExistence type="predicted"/>
<dbReference type="EMBL" id="BAABUJ010000023">
    <property type="protein sequence ID" value="GAA5802583.1"/>
    <property type="molecule type" value="Genomic_DNA"/>
</dbReference>
<comment type="caution">
    <text evidence="1">The sequence shown here is derived from an EMBL/GenBank/DDBJ whole genome shotgun (WGS) entry which is preliminary data.</text>
</comment>
<protein>
    <submittedName>
        <fullName evidence="1">Uncharacterized protein</fullName>
    </submittedName>
</protein>
<reference evidence="1 2" key="1">
    <citation type="submission" date="2024-04" db="EMBL/GenBank/DDBJ databases">
        <title>genome sequences of Mucor flavus KT1a and Helicostylum pulchrum KT1b strains isolation_sourced from the surface of a dry-aged beef.</title>
        <authorList>
            <person name="Toyotome T."/>
            <person name="Hosono M."/>
            <person name="Torimaru M."/>
            <person name="Fukuda K."/>
            <person name="Mikami N."/>
        </authorList>
    </citation>
    <scope>NUCLEOTIDE SEQUENCE [LARGE SCALE GENOMIC DNA]</scope>
    <source>
        <strain evidence="1 2">KT1b</strain>
    </source>
</reference>
<accession>A0ABP9Y7N8</accession>
<evidence type="ECO:0000313" key="2">
    <source>
        <dbReference type="Proteomes" id="UP001476247"/>
    </source>
</evidence>
<keyword evidence="2" id="KW-1185">Reference proteome</keyword>
<dbReference type="Proteomes" id="UP001476247">
    <property type="component" value="Unassembled WGS sequence"/>
</dbReference>
<sequence>MELVMDSPSTSPYNDINEKVLEWFRSVPKFQRNIPILQNELRTVILPAAIENHTLNVEVDDSGAITNPLSIECIRNKLIQWLFIWDKVFLQDNRFISKRANCYSNTTKQFNAVNNQRVDFIWRNVNDESDYASAEEKPGRKGVRSDVRKAKSRYAIEMMTFEAEDDTLYESQSSDGSETNNEMYMDKELEEKILCDLKNIKLDEDIVTSDDWKILSCTKHRTKEKELRNPYMPTL</sequence>